<keyword evidence="2" id="KW-1133">Transmembrane helix</keyword>
<evidence type="ECO:0000313" key="4">
    <source>
        <dbReference type="Proteomes" id="UP000283433"/>
    </source>
</evidence>
<gene>
    <name evidence="3" type="ORF">BCY91_14465</name>
</gene>
<keyword evidence="2" id="KW-0472">Membrane</keyword>
<keyword evidence="4" id="KW-1185">Reference proteome</keyword>
<evidence type="ECO:0000256" key="2">
    <source>
        <dbReference type="SAM" id="Phobius"/>
    </source>
</evidence>
<dbReference type="Proteomes" id="UP000283433">
    <property type="component" value="Unassembled WGS sequence"/>
</dbReference>
<dbReference type="InterPro" id="IPR017868">
    <property type="entry name" value="Filamin/ABP280_repeat-like"/>
</dbReference>
<organism evidence="3 4">
    <name type="scientific">Pelobium manganitolerans</name>
    <dbReference type="NCBI Taxonomy" id="1842495"/>
    <lineage>
        <taxon>Bacteria</taxon>
        <taxon>Pseudomonadati</taxon>
        <taxon>Bacteroidota</taxon>
        <taxon>Sphingobacteriia</taxon>
        <taxon>Sphingobacteriales</taxon>
        <taxon>Sphingobacteriaceae</taxon>
        <taxon>Pelobium</taxon>
    </lineage>
</organism>
<reference evidence="3 4" key="1">
    <citation type="submission" date="2016-07" db="EMBL/GenBank/DDBJ databases">
        <title>Genome of Pelobium manganitolerans.</title>
        <authorList>
            <person name="Wu S."/>
            <person name="Wang G."/>
        </authorList>
    </citation>
    <scope>NUCLEOTIDE SEQUENCE [LARGE SCALE GENOMIC DNA]</scope>
    <source>
        <strain evidence="3 4">YS-25</strain>
    </source>
</reference>
<evidence type="ECO:0000313" key="3">
    <source>
        <dbReference type="EMBL" id="RKD19072.1"/>
    </source>
</evidence>
<dbReference type="EMBL" id="MBTA01000003">
    <property type="protein sequence ID" value="RKD19072.1"/>
    <property type="molecule type" value="Genomic_DNA"/>
</dbReference>
<protein>
    <recommendedName>
        <fullName evidence="5">Chromosome segregation protein SMC</fullName>
    </recommendedName>
</protein>
<feature type="coiled-coil region" evidence="1">
    <location>
        <begin position="120"/>
        <end position="147"/>
    </location>
</feature>
<comment type="caution">
    <text evidence="3">The sequence shown here is derived from an EMBL/GenBank/DDBJ whole genome shotgun (WGS) entry which is preliminary data.</text>
</comment>
<dbReference type="PROSITE" id="PS50194">
    <property type="entry name" value="FILAMIN_REPEAT"/>
    <property type="match status" value="1"/>
</dbReference>
<evidence type="ECO:0000256" key="1">
    <source>
        <dbReference type="SAM" id="Coils"/>
    </source>
</evidence>
<feature type="transmembrane region" description="Helical" evidence="2">
    <location>
        <begin position="15"/>
        <end position="34"/>
    </location>
</feature>
<dbReference type="Gene3D" id="1.10.287.1490">
    <property type="match status" value="1"/>
</dbReference>
<dbReference type="OrthoDB" id="1115172at2"/>
<name>A0A419SA16_9SPHI</name>
<proteinExistence type="predicted"/>
<keyword evidence="2" id="KW-0812">Transmembrane</keyword>
<sequence>MDSQEQKKKKDTNKIYFLIAVIVALLGTNVYLYFQKNKSDQRIVTVSDEKTALQTELEKLEAELEQATSATGELSDELKLKDEELKAKIAQLREALSKGKLTAGELARAKEDVKQLRYFVTKYAKDIDDLTKKNQELAGERDSLKTTVSNVTQLADKLSRSNDSLNVRVKAGAALKTSSVDIVAFRIKNNGRETNVTRANTAQKIKVQFAINTNPIAEKGTHDIYMRVLDPAGNLIIGEGGTFMANDQTLQYTYKTAIEFNGEAKIFTLDWVNRNPFEPGNYTVILYADGYTMGRGTFNLK</sequence>
<evidence type="ECO:0008006" key="5">
    <source>
        <dbReference type="Google" id="ProtNLM"/>
    </source>
</evidence>
<feature type="coiled-coil region" evidence="1">
    <location>
        <begin position="43"/>
        <end position="95"/>
    </location>
</feature>
<keyword evidence="1" id="KW-0175">Coiled coil</keyword>
<accession>A0A419SA16</accession>
<dbReference type="RefSeq" id="WP_120180720.1">
    <property type="nucleotide sequence ID" value="NZ_CBINCU010000011.1"/>
</dbReference>
<dbReference type="AlphaFoldDB" id="A0A419SA16"/>